<feature type="repeat" description="PPR" evidence="3">
    <location>
        <begin position="249"/>
        <end position="283"/>
    </location>
</feature>
<accession>A0A8J5HZ57</accession>
<dbReference type="PANTHER" id="PTHR47926:SF436">
    <property type="entry name" value="PENTATRICOPEPTIDE REPEAT-CONTAINING PROTEIN ELI1, CHLOROPLASTIC-LIKE ISOFORM X2"/>
    <property type="match status" value="1"/>
</dbReference>
<protein>
    <submittedName>
        <fullName evidence="4">Uncharacterized protein</fullName>
    </submittedName>
</protein>
<dbReference type="EMBL" id="JACMSC010000003">
    <property type="protein sequence ID" value="KAG6529752.1"/>
    <property type="molecule type" value="Genomic_DNA"/>
</dbReference>
<dbReference type="FunFam" id="1.25.40.10:FF:000690">
    <property type="entry name" value="Pentatricopeptide repeat-containing protein"/>
    <property type="match status" value="1"/>
</dbReference>
<name>A0A8J5HZ57_ZINOF</name>
<evidence type="ECO:0000313" key="4">
    <source>
        <dbReference type="EMBL" id="KAG6529752.1"/>
    </source>
</evidence>
<proteinExistence type="inferred from homology"/>
<dbReference type="OrthoDB" id="185373at2759"/>
<dbReference type="Proteomes" id="UP000734854">
    <property type="component" value="Unassembled WGS sequence"/>
</dbReference>
<evidence type="ECO:0000256" key="3">
    <source>
        <dbReference type="PROSITE-ProRule" id="PRU00708"/>
    </source>
</evidence>
<evidence type="ECO:0000256" key="1">
    <source>
        <dbReference type="ARBA" id="ARBA00006643"/>
    </source>
</evidence>
<dbReference type="NCBIfam" id="TIGR00756">
    <property type="entry name" value="PPR"/>
    <property type="match status" value="4"/>
</dbReference>
<dbReference type="Pfam" id="PF20431">
    <property type="entry name" value="E_motif"/>
    <property type="match status" value="1"/>
</dbReference>
<dbReference type="InterPro" id="IPR002885">
    <property type="entry name" value="PPR_rpt"/>
</dbReference>
<reference evidence="4 5" key="1">
    <citation type="submission" date="2020-08" db="EMBL/GenBank/DDBJ databases">
        <title>Plant Genome Project.</title>
        <authorList>
            <person name="Zhang R.-G."/>
        </authorList>
    </citation>
    <scope>NUCLEOTIDE SEQUENCE [LARGE SCALE GENOMIC DNA]</scope>
    <source>
        <tissue evidence="4">Rhizome</tissue>
    </source>
</reference>
<dbReference type="PANTHER" id="PTHR47926">
    <property type="entry name" value="PENTATRICOPEPTIDE REPEAT-CONTAINING PROTEIN"/>
    <property type="match status" value="1"/>
</dbReference>
<keyword evidence="5" id="KW-1185">Reference proteome</keyword>
<sequence>MMNCRALSQCFPWLDACSKASHLDQIHAQVIAKGLSGDKRTSSVILHVCHKLLRSQSASRSKESGTSFGLYKQLLQCGATPSGVTFSLVLKACSHLKAPGLVMGIHAQSLALGFRYDSLVLNSLIHGYVACELVGTAHEVFDELPDRDCIAWTELINGYARSGCAEAVLDLFLRMMESDVRPDEFSIVAVCTAFSQFGSASLARMAEGLACKLGAMENSYVVNALIDMHGKCGSVSDAWELFDGLPHKDVVSYNSMVAGFARNGDMETAKTLFNRIPNKNEVSWSSLINGYLQNDCFREVLNAYTEMIDDGRVVPNAAAITCTVAACAHLGALDLGRKIHMNLDETKLCVDIVLSTALVDMYAKCGCISAACALFGRIVQKSEVSWNVMIMGLAIHGQAAECLELFSEMLKAGMKPTSTTFTGVLSACAHVGWLEVGKHYFEKMIKLYRISPSPEHLCCMVHLLGRAGLIYEAFQLVRDSPHDPDAATWGALLSSCRRHGYVELGDVIARKILELEPYHSGAFVQLSSMFASASKWREVQEIRKIMKERGVQNRCGWSWFELDGTVHEFVIGVNSHPRIIDIYRVLQAIDHHMNG</sequence>
<gene>
    <name evidence="4" type="ORF">ZIOFF_011966</name>
</gene>
<dbReference type="Pfam" id="PF01535">
    <property type="entry name" value="PPR"/>
    <property type="match status" value="6"/>
</dbReference>
<feature type="repeat" description="PPR" evidence="3">
    <location>
        <begin position="382"/>
        <end position="416"/>
    </location>
</feature>
<dbReference type="InterPro" id="IPR046960">
    <property type="entry name" value="PPR_At4g14850-like_plant"/>
</dbReference>
<evidence type="ECO:0000313" key="5">
    <source>
        <dbReference type="Proteomes" id="UP000734854"/>
    </source>
</evidence>
<organism evidence="4 5">
    <name type="scientific">Zingiber officinale</name>
    <name type="common">Ginger</name>
    <name type="synonym">Amomum zingiber</name>
    <dbReference type="NCBI Taxonomy" id="94328"/>
    <lineage>
        <taxon>Eukaryota</taxon>
        <taxon>Viridiplantae</taxon>
        <taxon>Streptophyta</taxon>
        <taxon>Embryophyta</taxon>
        <taxon>Tracheophyta</taxon>
        <taxon>Spermatophyta</taxon>
        <taxon>Magnoliopsida</taxon>
        <taxon>Liliopsida</taxon>
        <taxon>Zingiberales</taxon>
        <taxon>Zingiberaceae</taxon>
        <taxon>Zingiber</taxon>
    </lineage>
</organism>
<dbReference type="GO" id="GO:0009451">
    <property type="term" value="P:RNA modification"/>
    <property type="evidence" value="ECO:0007669"/>
    <property type="project" value="InterPro"/>
</dbReference>
<dbReference type="AlphaFoldDB" id="A0A8J5HZ57"/>
<dbReference type="Pfam" id="PF13041">
    <property type="entry name" value="PPR_2"/>
    <property type="match status" value="1"/>
</dbReference>
<comment type="caution">
    <text evidence="4">The sequence shown here is derived from an EMBL/GenBank/DDBJ whole genome shotgun (WGS) entry which is preliminary data.</text>
</comment>
<dbReference type="PROSITE" id="PS51375">
    <property type="entry name" value="PPR"/>
    <property type="match status" value="3"/>
</dbReference>
<dbReference type="InterPro" id="IPR046848">
    <property type="entry name" value="E_motif"/>
</dbReference>
<feature type="repeat" description="PPR" evidence="3">
    <location>
        <begin position="148"/>
        <end position="182"/>
    </location>
</feature>
<comment type="similarity">
    <text evidence="1">Belongs to the PPR family. PCMP-H subfamily.</text>
</comment>
<evidence type="ECO:0000256" key="2">
    <source>
        <dbReference type="ARBA" id="ARBA00022737"/>
    </source>
</evidence>
<keyword evidence="2" id="KW-0677">Repeat</keyword>
<dbReference type="GO" id="GO:0003729">
    <property type="term" value="F:mRNA binding"/>
    <property type="evidence" value="ECO:0007669"/>
    <property type="project" value="UniProtKB-ARBA"/>
</dbReference>